<feature type="transmembrane region" description="Helical" evidence="1">
    <location>
        <begin position="39"/>
        <end position="60"/>
    </location>
</feature>
<evidence type="ECO:0000256" key="1">
    <source>
        <dbReference type="SAM" id="Phobius"/>
    </source>
</evidence>
<keyword evidence="1" id="KW-1133">Transmembrane helix</keyword>
<dbReference type="EMBL" id="DQ491001">
    <property type="protein sequence ID" value="ABT13876.1"/>
    <property type="molecule type" value="Genomic_DNA"/>
</dbReference>
<keyword evidence="1" id="KW-0472">Membrane</keyword>
<evidence type="ECO:0000313" key="2">
    <source>
        <dbReference type="EMBL" id="ABT13876.1"/>
    </source>
</evidence>
<proteinExistence type="predicted"/>
<keyword evidence="1" id="KW-0812">Transmembrane</keyword>
<protein>
    <submittedName>
        <fullName evidence="2">Uncharacterized protein M322L</fullName>
    </submittedName>
</protein>
<sequence>MKVKICDNSNMDRTGIENILRPILQNLNVIGSRGPPRDWVFPAMLASVVMIALLAALLLFTVELVFYKSCPICGNQNKCHLTLE</sequence>
<reference evidence="2 3" key="1">
    <citation type="journal article" date="2007" name="Virology">
        <title>Sequence and annotation of the 314-kb MT325 and the 321-kb FR483 viruses that infect Chlorella Pbi.</title>
        <authorList>
            <person name="Fitzgerald L.A."/>
            <person name="Graves M.V."/>
            <person name="Li X."/>
            <person name="Feldblyum T."/>
            <person name="Hartigan J."/>
            <person name="Van Etten J.L."/>
        </authorList>
    </citation>
    <scope>NUCLEOTIDE SEQUENCE [LARGE SCALE GENOMIC DNA]</scope>
    <source>
        <strain evidence="2 3">MT325</strain>
    </source>
</reference>
<accession>A7IU52</accession>
<dbReference type="Proteomes" id="UP000246715">
    <property type="component" value="Segment"/>
</dbReference>
<name>A7IU52_PBCVM</name>
<organismHost>
    <name type="scientific">Paramecium bursaria</name>
    <dbReference type="NCBI Taxonomy" id="74790"/>
</organismHost>
<gene>
    <name evidence="2" type="primary">M322L</name>
    <name evidence="2" type="ORF">MT325_M322L</name>
</gene>
<organism evidence="2 3">
    <name type="scientific">Paramecium bursaria Chlorella virus MT325</name>
    <name type="common">PBCV-MT325</name>
    <dbReference type="NCBI Taxonomy" id="346932"/>
    <lineage>
        <taxon>Viruses</taxon>
        <taxon>Varidnaviria</taxon>
        <taxon>Bamfordvirae</taxon>
        <taxon>Nucleocytoviricota</taxon>
        <taxon>Megaviricetes</taxon>
        <taxon>Algavirales</taxon>
        <taxon>Phycodnaviridae</taxon>
        <taxon>Chlorovirus</taxon>
        <taxon>Chlorovirus conductrix</taxon>
        <taxon>Paramecium bursaria Chlorella virus A1</taxon>
    </lineage>
</organism>
<evidence type="ECO:0000313" key="3">
    <source>
        <dbReference type="Proteomes" id="UP000246715"/>
    </source>
</evidence>